<gene>
    <name evidence="1" type="ORF">SAMN05444349_12565</name>
</gene>
<keyword evidence="2" id="KW-1185">Reference proteome</keyword>
<evidence type="ECO:0000313" key="1">
    <source>
        <dbReference type="EMBL" id="SHF57561.1"/>
    </source>
</evidence>
<protein>
    <submittedName>
        <fullName evidence="1">Uncharacterized protein</fullName>
    </submittedName>
</protein>
<dbReference type="AlphaFoldDB" id="A0A1M5CS68"/>
<dbReference type="EMBL" id="FQVD01000025">
    <property type="protein sequence ID" value="SHF57561.1"/>
    <property type="molecule type" value="Genomic_DNA"/>
</dbReference>
<dbReference type="InterPro" id="IPR029063">
    <property type="entry name" value="SAM-dependent_MTases_sf"/>
</dbReference>
<reference evidence="1 2" key="1">
    <citation type="submission" date="2016-11" db="EMBL/GenBank/DDBJ databases">
        <authorList>
            <person name="Jaros S."/>
            <person name="Januszkiewicz K."/>
            <person name="Wedrychowicz H."/>
        </authorList>
    </citation>
    <scope>NUCLEOTIDE SEQUENCE [LARGE SCALE GENOMIC DNA]</scope>
    <source>
        <strain evidence="1 2">DSM 26883</strain>
    </source>
</reference>
<dbReference type="Proteomes" id="UP000184436">
    <property type="component" value="Unassembled WGS sequence"/>
</dbReference>
<dbReference type="STRING" id="871325.SAMN05444349_12565"/>
<proteinExistence type="predicted"/>
<evidence type="ECO:0000313" key="2">
    <source>
        <dbReference type="Proteomes" id="UP000184436"/>
    </source>
</evidence>
<dbReference type="Gene3D" id="3.40.50.150">
    <property type="entry name" value="Vaccinia Virus protein VP39"/>
    <property type="match status" value="1"/>
</dbReference>
<name>A0A1M5CS68_9BACE</name>
<organism evidence="1 2">
    <name type="scientific">Bacteroides faecichinchillae</name>
    <dbReference type="NCBI Taxonomy" id="871325"/>
    <lineage>
        <taxon>Bacteria</taxon>
        <taxon>Pseudomonadati</taxon>
        <taxon>Bacteroidota</taxon>
        <taxon>Bacteroidia</taxon>
        <taxon>Bacteroidales</taxon>
        <taxon>Bacteroidaceae</taxon>
        <taxon>Bacteroides</taxon>
    </lineage>
</organism>
<accession>A0A1M5CS68</accession>
<sequence length="72" mass="8344">MYSLLSTQFLQPTFKIVFYDQEGTRIVDHYFSEGKPKATLLGEKVIKYHKTLTTYINSLLQTGLEICELIEP</sequence>